<evidence type="ECO:0000256" key="1">
    <source>
        <dbReference type="SAM" id="Phobius"/>
    </source>
</evidence>
<keyword evidence="1" id="KW-0472">Membrane</keyword>
<evidence type="ECO:0000259" key="2">
    <source>
        <dbReference type="Pfam" id="PF01757"/>
    </source>
</evidence>
<feature type="transmembrane region" description="Helical" evidence="1">
    <location>
        <begin position="226"/>
        <end position="245"/>
    </location>
</feature>
<sequence length="378" mass="39903">MNPAPLSASKRNWGIQALRGVAATMVLAHHAMEESLAIPSFAGAPDWAVRWGAAGVDVFFVISGLVVFLAAFEGGAGRERGRTPSAFMRDRIQRIYPLYWACLALVLALWASGLGFSSLTVDPGKLLAAVFLLPHHEQVVGVAWTLVYEMYFYVLIAFALCIRLNQEQTALFTAGMILANWGAARLAGGHGAVASFLGDPIVFEFCYGIGLACLVGRDAIRVRRPVALAAVGGVLLLLASAFAPSETTAGLAPSARFAAWGIPAVLVVVGFSQMAIRPVGWIRGLVFLGAASYALYLTHGFVMISYARLIKHGHMPLGGVAGVVLACLAAFALASLAHIFVETPLSRLVKGALRRPKPMAAGASDQLAPEPSAPLQTL</sequence>
<feature type="transmembrane region" description="Helical" evidence="1">
    <location>
        <begin position="98"/>
        <end position="119"/>
    </location>
</feature>
<feature type="transmembrane region" description="Helical" evidence="1">
    <location>
        <begin position="285"/>
        <end position="307"/>
    </location>
</feature>
<feature type="transmembrane region" description="Helical" evidence="1">
    <location>
        <begin position="139"/>
        <end position="162"/>
    </location>
</feature>
<accession>A0A2T1HRE2</accession>
<dbReference type="PANTHER" id="PTHR23028:SF131">
    <property type="entry name" value="BLR2367 PROTEIN"/>
    <property type="match status" value="1"/>
</dbReference>
<dbReference type="PANTHER" id="PTHR23028">
    <property type="entry name" value="ACETYLTRANSFERASE"/>
    <property type="match status" value="1"/>
</dbReference>
<dbReference type="GO" id="GO:0000271">
    <property type="term" value="P:polysaccharide biosynthetic process"/>
    <property type="evidence" value="ECO:0007669"/>
    <property type="project" value="TreeGrafter"/>
</dbReference>
<dbReference type="RefSeq" id="WP_106337732.1">
    <property type="nucleotide sequence ID" value="NZ_PVZS01000015.1"/>
</dbReference>
<evidence type="ECO:0000313" key="3">
    <source>
        <dbReference type="EMBL" id="PSC04206.1"/>
    </source>
</evidence>
<feature type="domain" description="Acyltransferase 3" evidence="2">
    <location>
        <begin position="13"/>
        <end position="336"/>
    </location>
</feature>
<feature type="transmembrane region" description="Helical" evidence="1">
    <location>
        <begin position="169"/>
        <end position="187"/>
    </location>
</feature>
<protein>
    <submittedName>
        <fullName evidence="3">Acyltransferase</fullName>
    </submittedName>
</protein>
<dbReference type="Pfam" id="PF01757">
    <property type="entry name" value="Acyl_transf_3"/>
    <property type="match status" value="1"/>
</dbReference>
<dbReference type="EMBL" id="PVZS01000015">
    <property type="protein sequence ID" value="PSC04206.1"/>
    <property type="molecule type" value="Genomic_DNA"/>
</dbReference>
<dbReference type="InterPro" id="IPR050879">
    <property type="entry name" value="Acyltransferase_3"/>
</dbReference>
<organism evidence="3 4">
    <name type="scientific">Alsobacter soli</name>
    <dbReference type="NCBI Taxonomy" id="2109933"/>
    <lineage>
        <taxon>Bacteria</taxon>
        <taxon>Pseudomonadati</taxon>
        <taxon>Pseudomonadota</taxon>
        <taxon>Alphaproteobacteria</taxon>
        <taxon>Hyphomicrobiales</taxon>
        <taxon>Alsobacteraceae</taxon>
        <taxon>Alsobacter</taxon>
    </lineage>
</organism>
<proteinExistence type="predicted"/>
<feature type="transmembrane region" description="Helical" evidence="1">
    <location>
        <begin position="257"/>
        <end position="276"/>
    </location>
</feature>
<keyword evidence="1" id="KW-0812">Transmembrane</keyword>
<evidence type="ECO:0000313" key="4">
    <source>
        <dbReference type="Proteomes" id="UP000239772"/>
    </source>
</evidence>
<name>A0A2T1HRE2_9HYPH</name>
<keyword evidence="4" id="KW-1185">Reference proteome</keyword>
<dbReference type="OrthoDB" id="9767863at2"/>
<keyword evidence="3" id="KW-0012">Acyltransferase</keyword>
<dbReference type="AlphaFoldDB" id="A0A2T1HRE2"/>
<keyword evidence="3" id="KW-0808">Transferase</keyword>
<gene>
    <name evidence="3" type="ORF">SLNSH_14510</name>
</gene>
<feature type="transmembrane region" description="Helical" evidence="1">
    <location>
        <begin position="319"/>
        <end position="341"/>
    </location>
</feature>
<dbReference type="GO" id="GO:0016020">
    <property type="term" value="C:membrane"/>
    <property type="evidence" value="ECO:0007669"/>
    <property type="project" value="TreeGrafter"/>
</dbReference>
<keyword evidence="1" id="KW-1133">Transmembrane helix</keyword>
<dbReference type="InterPro" id="IPR002656">
    <property type="entry name" value="Acyl_transf_3_dom"/>
</dbReference>
<comment type="caution">
    <text evidence="3">The sequence shown here is derived from an EMBL/GenBank/DDBJ whole genome shotgun (WGS) entry which is preliminary data.</text>
</comment>
<feature type="transmembrane region" description="Helical" evidence="1">
    <location>
        <begin position="193"/>
        <end position="214"/>
    </location>
</feature>
<feature type="transmembrane region" description="Helical" evidence="1">
    <location>
        <begin position="51"/>
        <end position="72"/>
    </location>
</feature>
<dbReference type="Proteomes" id="UP000239772">
    <property type="component" value="Unassembled WGS sequence"/>
</dbReference>
<dbReference type="GO" id="GO:0016747">
    <property type="term" value="F:acyltransferase activity, transferring groups other than amino-acyl groups"/>
    <property type="evidence" value="ECO:0007669"/>
    <property type="project" value="InterPro"/>
</dbReference>
<reference evidence="4" key="1">
    <citation type="submission" date="2018-03" db="EMBL/GenBank/DDBJ databases">
        <authorList>
            <person name="Sun L."/>
            <person name="Liu H."/>
            <person name="Chen W."/>
            <person name="Huang K."/>
            <person name="Liu W."/>
            <person name="Gao X."/>
        </authorList>
    </citation>
    <scope>NUCLEOTIDE SEQUENCE [LARGE SCALE GENOMIC DNA]</scope>
    <source>
        <strain evidence="4">SH9</strain>
    </source>
</reference>